<dbReference type="Pfam" id="PF00240">
    <property type="entry name" value="ubiquitin"/>
    <property type="match status" value="1"/>
</dbReference>
<feature type="transmembrane region" description="Helical" evidence="1">
    <location>
        <begin position="139"/>
        <end position="165"/>
    </location>
</feature>
<dbReference type="PROSITE" id="PS50053">
    <property type="entry name" value="UBIQUITIN_2"/>
    <property type="match status" value="1"/>
</dbReference>
<dbReference type="Proteomes" id="UP001054252">
    <property type="component" value="Unassembled WGS sequence"/>
</dbReference>
<dbReference type="Gene3D" id="3.10.20.90">
    <property type="entry name" value="Phosphatidylinositol 3-kinase Catalytic Subunit, Chain A, domain 1"/>
    <property type="match status" value="1"/>
</dbReference>
<dbReference type="Pfam" id="PF10260">
    <property type="entry name" value="SAYSvFN"/>
    <property type="match status" value="1"/>
</dbReference>
<sequence length="226" mass="25518">MGEIEEEIDSPINGKEENLVEITLKTIGPARPSSLRVPSPIKVLDLRRLISGKNHLPVDNLKLILQGKVLHDNEDGDDVYVRLNDGDSLIVAVKPKPPPAGFDVDDDDEDLRFQLPQSTSRWKKKLYSVLRNKLKLPDILLMAIFSFSLKMWALIVLWFMLAPIAHKWDLGPLYILGTGFCIIFLNLGKRQPGDDSAYSIFNEGFRELPGTLNADRLDRDIRAGQF</sequence>
<feature type="domain" description="Ubiquitin-like" evidence="2">
    <location>
        <begin position="20"/>
        <end position="98"/>
    </location>
</feature>
<gene>
    <name evidence="3" type="ORF">SLEP1_g9044</name>
</gene>
<dbReference type="PANTHER" id="PTHR13527:SF0">
    <property type="entry name" value="SAYSVFN DOMAIN-CONTAINING PROTEIN 1"/>
    <property type="match status" value="1"/>
</dbReference>
<evidence type="ECO:0000259" key="2">
    <source>
        <dbReference type="PROSITE" id="PS50053"/>
    </source>
</evidence>
<dbReference type="InterPro" id="IPR000626">
    <property type="entry name" value="Ubiquitin-like_dom"/>
</dbReference>
<dbReference type="InterPro" id="IPR039159">
    <property type="entry name" value="SAYSD1"/>
</dbReference>
<dbReference type="AlphaFoldDB" id="A0AAV5I3N6"/>
<keyword evidence="1" id="KW-0812">Transmembrane</keyword>
<keyword evidence="1" id="KW-1133">Transmembrane helix</keyword>
<organism evidence="3 4">
    <name type="scientific">Rubroshorea leprosula</name>
    <dbReference type="NCBI Taxonomy" id="152421"/>
    <lineage>
        <taxon>Eukaryota</taxon>
        <taxon>Viridiplantae</taxon>
        <taxon>Streptophyta</taxon>
        <taxon>Embryophyta</taxon>
        <taxon>Tracheophyta</taxon>
        <taxon>Spermatophyta</taxon>
        <taxon>Magnoliopsida</taxon>
        <taxon>eudicotyledons</taxon>
        <taxon>Gunneridae</taxon>
        <taxon>Pentapetalae</taxon>
        <taxon>rosids</taxon>
        <taxon>malvids</taxon>
        <taxon>Malvales</taxon>
        <taxon>Dipterocarpaceae</taxon>
        <taxon>Rubroshorea</taxon>
    </lineage>
</organism>
<dbReference type="SUPFAM" id="SSF54236">
    <property type="entry name" value="Ubiquitin-like"/>
    <property type="match status" value="1"/>
</dbReference>
<keyword evidence="4" id="KW-1185">Reference proteome</keyword>
<name>A0AAV5I3N6_9ROSI</name>
<reference evidence="3 4" key="1">
    <citation type="journal article" date="2021" name="Commun. Biol.">
        <title>The genome of Shorea leprosula (Dipterocarpaceae) highlights the ecological relevance of drought in aseasonal tropical rainforests.</title>
        <authorList>
            <person name="Ng K.K.S."/>
            <person name="Kobayashi M.J."/>
            <person name="Fawcett J.A."/>
            <person name="Hatakeyama M."/>
            <person name="Paape T."/>
            <person name="Ng C.H."/>
            <person name="Ang C.C."/>
            <person name="Tnah L.H."/>
            <person name="Lee C.T."/>
            <person name="Nishiyama T."/>
            <person name="Sese J."/>
            <person name="O'Brien M.J."/>
            <person name="Copetti D."/>
            <person name="Mohd Noor M.I."/>
            <person name="Ong R.C."/>
            <person name="Putra M."/>
            <person name="Sireger I.Z."/>
            <person name="Indrioko S."/>
            <person name="Kosugi Y."/>
            <person name="Izuno A."/>
            <person name="Isagi Y."/>
            <person name="Lee S.L."/>
            <person name="Shimizu K.K."/>
        </authorList>
    </citation>
    <scope>NUCLEOTIDE SEQUENCE [LARGE SCALE GENOMIC DNA]</scope>
    <source>
        <strain evidence="3">214</strain>
    </source>
</reference>
<feature type="transmembrane region" description="Helical" evidence="1">
    <location>
        <begin position="171"/>
        <end position="188"/>
    </location>
</feature>
<dbReference type="InterPro" id="IPR029071">
    <property type="entry name" value="Ubiquitin-like_domsf"/>
</dbReference>
<dbReference type="InterPro" id="IPR019387">
    <property type="entry name" value="SAYSvFN_dom"/>
</dbReference>
<accession>A0AAV5I3N6</accession>
<comment type="caution">
    <text evidence="3">The sequence shown here is derived from an EMBL/GenBank/DDBJ whole genome shotgun (WGS) entry which is preliminary data.</text>
</comment>
<evidence type="ECO:0000256" key="1">
    <source>
        <dbReference type="SAM" id="Phobius"/>
    </source>
</evidence>
<proteinExistence type="predicted"/>
<protein>
    <recommendedName>
        <fullName evidence="2">Ubiquitin-like domain-containing protein</fullName>
    </recommendedName>
</protein>
<evidence type="ECO:0000313" key="4">
    <source>
        <dbReference type="Proteomes" id="UP001054252"/>
    </source>
</evidence>
<keyword evidence="1" id="KW-0472">Membrane</keyword>
<dbReference type="PANTHER" id="PTHR13527">
    <property type="entry name" value="SAYSVFN DOMAIN-CONTAINING PROTEIN 1"/>
    <property type="match status" value="1"/>
</dbReference>
<dbReference type="EMBL" id="BPVZ01000009">
    <property type="protein sequence ID" value="GKU95722.1"/>
    <property type="molecule type" value="Genomic_DNA"/>
</dbReference>
<evidence type="ECO:0000313" key="3">
    <source>
        <dbReference type="EMBL" id="GKU95722.1"/>
    </source>
</evidence>